<evidence type="ECO:0000256" key="1">
    <source>
        <dbReference type="SAM" id="Coils"/>
    </source>
</evidence>
<organism evidence="2 3">
    <name type="scientific">Candidatus Uhrbacteria bacterium RIFOXYB2_FULL_45_11</name>
    <dbReference type="NCBI Taxonomy" id="1802421"/>
    <lineage>
        <taxon>Bacteria</taxon>
        <taxon>Candidatus Uhriibacteriota</taxon>
    </lineage>
</organism>
<reference evidence="2 3" key="1">
    <citation type="journal article" date="2016" name="Nat. Commun.">
        <title>Thousands of microbial genomes shed light on interconnected biogeochemical processes in an aquifer system.</title>
        <authorList>
            <person name="Anantharaman K."/>
            <person name="Brown C.T."/>
            <person name="Hug L.A."/>
            <person name="Sharon I."/>
            <person name="Castelle C.J."/>
            <person name="Probst A.J."/>
            <person name="Thomas B.C."/>
            <person name="Singh A."/>
            <person name="Wilkins M.J."/>
            <person name="Karaoz U."/>
            <person name="Brodie E.L."/>
            <person name="Williams K.H."/>
            <person name="Hubbard S.S."/>
            <person name="Banfield J.F."/>
        </authorList>
    </citation>
    <scope>NUCLEOTIDE SEQUENCE [LARGE SCALE GENOMIC DNA]</scope>
</reference>
<keyword evidence="1" id="KW-0175">Coiled coil</keyword>
<dbReference type="STRING" id="1802421.A2318_00615"/>
<protein>
    <submittedName>
        <fullName evidence="2">Uncharacterized protein</fullName>
    </submittedName>
</protein>
<feature type="coiled-coil region" evidence="1">
    <location>
        <begin position="193"/>
        <end position="257"/>
    </location>
</feature>
<gene>
    <name evidence="2" type="ORF">A2318_00615</name>
</gene>
<dbReference type="AlphaFoldDB" id="A0A1F7W296"/>
<comment type="caution">
    <text evidence="2">The sequence shown here is derived from an EMBL/GenBank/DDBJ whole genome shotgun (WGS) entry which is preliminary data.</text>
</comment>
<name>A0A1F7W296_9BACT</name>
<dbReference type="EMBL" id="MGFD01000062">
    <property type="protein sequence ID" value="OGL96901.1"/>
    <property type="molecule type" value="Genomic_DNA"/>
</dbReference>
<sequence>MATEHERPALDQSLEQDLEQEFTEAQVQTIRRATDYKQLQQYVRFLPGDKTPEEIEARFQKAIALKDQMVYDDLQTYLSEFHKRAELAHEKGEGSEEDLLGKEYEQMRDSHADLMRDFEIADEQVGNVEQMQIRINVLRQSESALDKRETEIKTTIGALEKQQKDLENQRGMFGRLFKSKADQQIEFELQMIAKKIQEAKAQHKKNRADYKRVREKVTSLIETTDSVFRGMGGYTSFEEKKKQRDTLKEQVADLDLLTLYQQRQQDGFNPLITHAKFFFSSPDYFAIDDYDRIKAINFDPTKRTELILTAINPMLDLAKSRGTIKT</sequence>
<proteinExistence type="predicted"/>
<evidence type="ECO:0000313" key="2">
    <source>
        <dbReference type="EMBL" id="OGL96901.1"/>
    </source>
</evidence>
<accession>A0A1F7W296</accession>
<evidence type="ECO:0000313" key="3">
    <source>
        <dbReference type="Proteomes" id="UP000177331"/>
    </source>
</evidence>
<dbReference type="Proteomes" id="UP000177331">
    <property type="component" value="Unassembled WGS sequence"/>
</dbReference>